<dbReference type="Gene3D" id="3.80.10.10">
    <property type="entry name" value="Ribonuclease Inhibitor"/>
    <property type="match status" value="1"/>
</dbReference>
<reference evidence="1 2" key="1">
    <citation type="submission" date="2018-02" db="EMBL/GenBank/DDBJ databases">
        <title>Comparative genomes isolates from brazilian mangrove.</title>
        <authorList>
            <person name="Araujo J.E."/>
            <person name="Taketani R.G."/>
            <person name="Silva M.C.P."/>
            <person name="Loureco M.V."/>
            <person name="Andreote F.D."/>
        </authorList>
    </citation>
    <scope>NUCLEOTIDE SEQUENCE [LARGE SCALE GENOMIC DNA]</scope>
    <source>
        <strain evidence="1 2">NAP PRIS-MGV</strain>
    </source>
</reference>
<gene>
    <name evidence="1" type="ORF">C5Y98_05370</name>
</gene>
<name>A0A2S8G870_9BACT</name>
<protein>
    <recommendedName>
        <fullName evidence="3">Leucine Rich repeats (2 copies)</fullName>
    </recommendedName>
</protein>
<proteinExistence type="predicted"/>
<organism evidence="1 2">
    <name type="scientific">Blastopirellula marina</name>
    <dbReference type="NCBI Taxonomy" id="124"/>
    <lineage>
        <taxon>Bacteria</taxon>
        <taxon>Pseudomonadati</taxon>
        <taxon>Planctomycetota</taxon>
        <taxon>Planctomycetia</taxon>
        <taxon>Pirellulales</taxon>
        <taxon>Pirellulaceae</taxon>
        <taxon>Blastopirellula</taxon>
    </lineage>
</organism>
<accession>A0A2S8G870</accession>
<comment type="caution">
    <text evidence="1">The sequence shown here is derived from an EMBL/GenBank/DDBJ whole genome shotgun (WGS) entry which is preliminary data.</text>
</comment>
<dbReference type="InterPro" id="IPR032675">
    <property type="entry name" value="LRR_dom_sf"/>
</dbReference>
<evidence type="ECO:0000313" key="2">
    <source>
        <dbReference type="Proteomes" id="UP000239388"/>
    </source>
</evidence>
<dbReference type="EMBL" id="PUIB01000008">
    <property type="protein sequence ID" value="PQO40655.1"/>
    <property type="molecule type" value="Genomic_DNA"/>
</dbReference>
<evidence type="ECO:0008006" key="3">
    <source>
        <dbReference type="Google" id="ProtNLM"/>
    </source>
</evidence>
<sequence>MDLTNMCSLRRIFLPLLLAIVFFAVLATADHVHAESDSEYVLVSGSRLTKEELQAAKCVYYRRILPPRDEIEDGSWNDDLKQLRDAKSLEVLLIGGDQASDGQLITAEGLKHLSHLSKLRRLEYSGMRNADEKMKVISQFPAIKELIIRGSDLTLEVDPIIRTTVLDRKPRSDR</sequence>
<dbReference type="Proteomes" id="UP000239388">
    <property type="component" value="Unassembled WGS sequence"/>
</dbReference>
<dbReference type="AlphaFoldDB" id="A0A2S8G870"/>
<evidence type="ECO:0000313" key="1">
    <source>
        <dbReference type="EMBL" id="PQO40655.1"/>
    </source>
</evidence>
<dbReference type="RefSeq" id="WP_105352301.1">
    <property type="nucleotide sequence ID" value="NZ_PUIB01000008.1"/>
</dbReference>